<sequence length="773" mass="86594">MMPLVYYQKKIAWDDIETHFDGICQLICILTRIEFSLLKVPGSDKPLELESRRTSSHFESQDTHKLNLVRRLIPEEIRASFIAEMLRIITEACSSVYLAEGPTKFYFSSDGKTTESVQFVLLNMRYFASASFGKFLTPDVPITNETADRTQATISTACTSWLSSVGAAVGLLINGLLISSSIANLCEVILDKLLPTALAFVMSSDRDVSDPFDDIVLVLFKPLTSLFSGEIENGNEQLPGLALKIVNIMVGEEDFISSEAVYKHIEKISLGISDILVLRTLCEILCSALQDTNPIAINGKSATSSYYLDEIILKLTQCGKQFDSIIRQLADRIAEVAIGHSKFFCLDASSQQSFDKLIEPLVTEDFGLTALSIEEEQDKLCLEQWYGFMDEIWKIICSAVPAGLSRQIYSRIVSEVLAFLVQKVANTDLSTDEEISDMTAFIWSALKGTHKLIFRCADSESEILGKGLLSNDLQNIHSSAMMLAQCLIIIGAPTEIINKLHGEGFYSGLENSSFNVPFSSNNWLKIVDPKRFCITSKETQEILITLHHFGSNFYFDPLGALIIIFFNNGELLKPILHCALWNDVSHSDFNRKSIFNLYKSCYEIFATAEFGSDCFTNILTPLFGGIKDVRILGVENTMPEPVWMEALVEFIGNRMSLIFQKIRDLALDRVLIDEIREDFANELPSVSSNESDLCSISPDSTVRITEIVNEIHSSAMKCLPPKLLTFFNQRDVAFKRIDETFSPIGGSLSIQIILKSLKRRLNSKEIDEKRKKE</sequence>
<dbReference type="Pfam" id="PF14906">
    <property type="entry name" value="DUF4495"/>
    <property type="match status" value="1"/>
</dbReference>
<dbReference type="AlphaFoldDB" id="A0A0R3S8W3"/>
<reference evidence="1 2" key="2">
    <citation type="submission" date="2018-11" db="EMBL/GenBank/DDBJ databases">
        <authorList>
            <consortium name="Pathogen Informatics"/>
        </authorList>
    </citation>
    <scope>NUCLEOTIDE SEQUENCE [LARGE SCALE GENOMIC DNA]</scope>
</reference>
<dbReference type="Proteomes" id="UP000274504">
    <property type="component" value="Unassembled WGS sequence"/>
</dbReference>
<dbReference type="WBParaSite" id="HDID_0000062501-mRNA-1">
    <property type="protein sequence ID" value="HDID_0000062501-mRNA-1"/>
    <property type="gene ID" value="HDID_0000062501"/>
</dbReference>
<evidence type="ECO:0000313" key="2">
    <source>
        <dbReference type="Proteomes" id="UP000274504"/>
    </source>
</evidence>
<gene>
    <name evidence="1" type="ORF">HDID_LOCUS626</name>
</gene>
<reference evidence="3" key="1">
    <citation type="submission" date="2017-02" db="UniProtKB">
        <authorList>
            <consortium name="WormBaseParasite"/>
        </authorList>
    </citation>
    <scope>IDENTIFICATION</scope>
</reference>
<name>A0A0R3S8W3_HYMDI</name>
<protein>
    <submittedName>
        <fullName evidence="3">E3 ubiquitin-protein ligase listerin</fullName>
    </submittedName>
</protein>
<dbReference type="OrthoDB" id="6263911at2759"/>
<dbReference type="InterPro" id="IPR027993">
    <property type="entry name" value="DUF4495"/>
</dbReference>
<organism evidence="3">
    <name type="scientific">Hymenolepis diminuta</name>
    <name type="common">Rat tapeworm</name>
    <dbReference type="NCBI Taxonomy" id="6216"/>
    <lineage>
        <taxon>Eukaryota</taxon>
        <taxon>Metazoa</taxon>
        <taxon>Spiralia</taxon>
        <taxon>Lophotrochozoa</taxon>
        <taxon>Platyhelminthes</taxon>
        <taxon>Cestoda</taxon>
        <taxon>Eucestoda</taxon>
        <taxon>Cyclophyllidea</taxon>
        <taxon>Hymenolepididae</taxon>
        <taxon>Hymenolepis</taxon>
    </lineage>
</organism>
<proteinExistence type="predicted"/>
<accession>A0A0R3S8W3</accession>
<evidence type="ECO:0000313" key="3">
    <source>
        <dbReference type="WBParaSite" id="HDID_0000062501-mRNA-1"/>
    </source>
</evidence>
<evidence type="ECO:0000313" key="1">
    <source>
        <dbReference type="EMBL" id="VDL17070.1"/>
    </source>
</evidence>
<dbReference type="EMBL" id="UYSG01000085">
    <property type="protein sequence ID" value="VDL17070.1"/>
    <property type="molecule type" value="Genomic_DNA"/>
</dbReference>